<accession>F6BD02</accession>
<sequence>MQNIIDNIAHYNKLRMVNPKLKVIFAISSLLVCVFSKSIVVPIIVALIMIYLTLFRAGVPKSIYLKLMFAPIGFGLITLVLMAFMFGYVKLFSFEIFGFKIPIYKDGIDLGLLVFSRMLGGVACMLFLALTTPMTELFYVLRELGVPSSVLDIAMMMYRYIFVLLEEMIRVENAQKTRLGYRNLKTTFKSLGMLASNLFIRTWERGEQLFITMSSRCYNGDLKVFGKIENPKSIYIVGIILFEIFLVIISYLTMNFKPF</sequence>
<dbReference type="AlphaFoldDB" id="F6BD02"/>
<evidence type="ECO:0000313" key="8">
    <source>
        <dbReference type="Proteomes" id="UP000009227"/>
    </source>
</evidence>
<evidence type="ECO:0000256" key="4">
    <source>
        <dbReference type="ARBA" id="ARBA00022989"/>
    </source>
</evidence>
<evidence type="ECO:0000256" key="1">
    <source>
        <dbReference type="ARBA" id="ARBA00004651"/>
    </source>
</evidence>
<keyword evidence="3 6" id="KW-0812">Transmembrane</keyword>
<keyword evidence="4 6" id="KW-1133">Transmembrane helix</keyword>
<comment type="subcellular location">
    <subcellularLocation>
        <location evidence="1">Cell membrane</location>
        <topology evidence="1">Multi-pass membrane protein</topology>
    </subcellularLocation>
</comment>
<dbReference type="PANTHER" id="PTHR43723">
    <property type="entry name" value="COBALT TRANSPORT PROTEIN CBIQ"/>
    <property type="match status" value="1"/>
</dbReference>
<evidence type="ECO:0000313" key="7">
    <source>
        <dbReference type="EMBL" id="AEF96363.1"/>
    </source>
</evidence>
<name>F6BD02_METIK</name>
<dbReference type="STRING" id="880724.Metig_0818"/>
<dbReference type="NCBIfam" id="TIGR02454">
    <property type="entry name" value="ECF_T_CbiQ"/>
    <property type="match status" value="1"/>
</dbReference>
<dbReference type="GO" id="GO:0006824">
    <property type="term" value="P:cobalt ion transport"/>
    <property type="evidence" value="ECO:0007669"/>
    <property type="project" value="InterPro"/>
</dbReference>
<dbReference type="InterPro" id="IPR012809">
    <property type="entry name" value="ECF_CbiQ"/>
</dbReference>
<organism evidence="8">
    <name type="scientific">Methanotorris igneus (strain DSM 5666 / JCM 11834 / Kol 5)</name>
    <dbReference type="NCBI Taxonomy" id="880724"/>
    <lineage>
        <taxon>Archaea</taxon>
        <taxon>Methanobacteriati</taxon>
        <taxon>Methanobacteriota</taxon>
        <taxon>Methanomada group</taxon>
        <taxon>Methanococci</taxon>
        <taxon>Methanococcales</taxon>
        <taxon>Methanocaldococcaceae</taxon>
        <taxon>Methanotorris</taxon>
    </lineage>
</organism>
<dbReference type="Pfam" id="PF02361">
    <property type="entry name" value="CbiQ"/>
    <property type="match status" value="1"/>
</dbReference>
<dbReference type="InterPro" id="IPR003339">
    <property type="entry name" value="ABC/ECF_trnsptr_transmembrane"/>
</dbReference>
<reference evidence="7 8" key="1">
    <citation type="submission" date="2011-05" db="EMBL/GenBank/DDBJ databases">
        <title>Complete sequence of Methanotorris igneus Kol 5.</title>
        <authorList>
            <consortium name="US DOE Joint Genome Institute"/>
            <person name="Lucas S."/>
            <person name="Han J."/>
            <person name="Lapidus A."/>
            <person name="Cheng J.-F."/>
            <person name="Goodwin L."/>
            <person name="Pitluck S."/>
            <person name="Peters L."/>
            <person name="Mikhailova N."/>
            <person name="Chertkov O."/>
            <person name="Han C."/>
            <person name="Tapia R."/>
            <person name="Land M."/>
            <person name="Hauser L."/>
            <person name="Kyrpides N."/>
            <person name="Ivanova N."/>
            <person name="Pagani I."/>
            <person name="Sieprawska-Lupa M."/>
            <person name="Whitman W."/>
            <person name="Woyke T."/>
        </authorList>
    </citation>
    <scope>NUCLEOTIDE SEQUENCE [LARGE SCALE GENOMIC DNA]</scope>
    <source>
        <strain evidence="8">DSM 5666 / JCM 11834 / Kol 5</strain>
    </source>
</reference>
<dbReference type="CDD" id="cd16914">
    <property type="entry name" value="EcfT"/>
    <property type="match status" value="1"/>
</dbReference>
<dbReference type="OrthoDB" id="147966at2157"/>
<keyword evidence="8" id="KW-1185">Reference proteome</keyword>
<dbReference type="GeneID" id="10643659"/>
<feature type="transmembrane region" description="Helical" evidence="6">
    <location>
        <begin position="234"/>
        <end position="254"/>
    </location>
</feature>
<dbReference type="GO" id="GO:0043190">
    <property type="term" value="C:ATP-binding cassette (ABC) transporter complex"/>
    <property type="evidence" value="ECO:0007669"/>
    <property type="project" value="InterPro"/>
</dbReference>
<dbReference type="InterPro" id="IPR052770">
    <property type="entry name" value="Cobalt_transport_CbiQ"/>
</dbReference>
<gene>
    <name evidence="7" type="ordered locus">Metig_0818</name>
</gene>
<feature type="transmembrane region" description="Helical" evidence="6">
    <location>
        <begin position="110"/>
        <end position="132"/>
    </location>
</feature>
<protein>
    <submittedName>
        <fullName evidence="7">Cobalt ABC transporter, inner membrane subunit CbiQ</fullName>
    </submittedName>
</protein>
<dbReference type="RefSeq" id="WP_013798965.1">
    <property type="nucleotide sequence ID" value="NC_015562.1"/>
</dbReference>
<proteinExistence type="predicted"/>
<keyword evidence="2" id="KW-1003">Cell membrane</keyword>
<evidence type="ECO:0000256" key="5">
    <source>
        <dbReference type="ARBA" id="ARBA00023136"/>
    </source>
</evidence>
<keyword evidence="5 6" id="KW-0472">Membrane</keyword>
<dbReference type="Proteomes" id="UP000009227">
    <property type="component" value="Chromosome"/>
</dbReference>
<dbReference type="EMBL" id="CP002737">
    <property type="protein sequence ID" value="AEF96363.1"/>
    <property type="molecule type" value="Genomic_DNA"/>
</dbReference>
<feature type="transmembrane region" description="Helical" evidence="6">
    <location>
        <begin position="63"/>
        <end position="89"/>
    </location>
</feature>
<evidence type="ECO:0000256" key="6">
    <source>
        <dbReference type="SAM" id="Phobius"/>
    </source>
</evidence>
<evidence type="ECO:0000256" key="3">
    <source>
        <dbReference type="ARBA" id="ARBA00022692"/>
    </source>
</evidence>
<evidence type="ECO:0000256" key="2">
    <source>
        <dbReference type="ARBA" id="ARBA00022475"/>
    </source>
</evidence>
<dbReference type="HOGENOM" id="CLU_056469_5_0_2"/>
<dbReference type="KEGG" id="mig:Metig_0818"/>
<feature type="transmembrane region" description="Helical" evidence="6">
    <location>
        <begin position="23"/>
        <end position="51"/>
    </location>
</feature>
<dbReference type="PANTHER" id="PTHR43723:SF1">
    <property type="entry name" value="COBALT TRANSPORT PROTEIN CBIQ"/>
    <property type="match status" value="1"/>
</dbReference>